<organism evidence="1 2">
    <name type="scientific">Kribbella voronezhensis</name>
    <dbReference type="NCBI Taxonomy" id="2512212"/>
    <lineage>
        <taxon>Bacteria</taxon>
        <taxon>Bacillati</taxon>
        <taxon>Actinomycetota</taxon>
        <taxon>Actinomycetes</taxon>
        <taxon>Propionibacteriales</taxon>
        <taxon>Kribbellaceae</taxon>
        <taxon>Kribbella</taxon>
    </lineage>
</organism>
<reference evidence="1 2" key="1">
    <citation type="submission" date="2019-03" db="EMBL/GenBank/DDBJ databases">
        <title>Genomic Encyclopedia of Type Strains, Phase III (KMG-III): the genomes of soil and plant-associated and newly described type strains.</title>
        <authorList>
            <person name="Whitman W."/>
        </authorList>
    </citation>
    <scope>NUCLEOTIDE SEQUENCE [LARGE SCALE GENOMIC DNA]</scope>
    <source>
        <strain evidence="1 2">VKM Ac-2575</strain>
    </source>
</reference>
<comment type="caution">
    <text evidence="1">The sequence shown here is derived from an EMBL/GenBank/DDBJ whole genome shotgun (WGS) entry which is preliminary data.</text>
</comment>
<gene>
    <name evidence="1" type="ORF">EV138_4526</name>
</gene>
<name>A0A4R7TFF7_9ACTN</name>
<evidence type="ECO:0000313" key="2">
    <source>
        <dbReference type="Proteomes" id="UP000295151"/>
    </source>
</evidence>
<sequence length="174" mass="19689">MDDESCWLRVGLWLLVVPSHVFVDESKVRGLLVAAVVCPATAVNSQRRAMAGLLMPRQRRVHFTKESTARQRQILDVIAGFEVSFRLYQADRNDASGRRACLFAVVEDAADHAERLVVERDETTADFDRRVLYSATRKHGCTETLHYELLPPHQDPMLWIPDAVAWAWAKGGDC</sequence>
<proteinExistence type="predicted"/>
<dbReference type="Proteomes" id="UP000295151">
    <property type="component" value="Unassembled WGS sequence"/>
</dbReference>
<dbReference type="EMBL" id="SOCE01000001">
    <property type="protein sequence ID" value="TDU90925.1"/>
    <property type="molecule type" value="Genomic_DNA"/>
</dbReference>
<dbReference type="RefSeq" id="WP_133980742.1">
    <property type="nucleotide sequence ID" value="NZ_SOCE01000001.1"/>
</dbReference>
<keyword evidence="2" id="KW-1185">Reference proteome</keyword>
<evidence type="ECO:0000313" key="1">
    <source>
        <dbReference type="EMBL" id="TDU90925.1"/>
    </source>
</evidence>
<dbReference type="AlphaFoldDB" id="A0A4R7TFF7"/>
<dbReference type="OrthoDB" id="5188615at2"/>
<protein>
    <submittedName>
        <fullName evidence="1">Uncharacterized protein</fullName>
    </submittedName>
</protein>
<accession>A0A4R7TFF7</accession>